<gene>
    <name evidence="1" type="ORF">GPUH_LOCUS22870</name>
</gene>
<dbReference type="EMBL" id="UYRT01096186">
    <property type="protein sequence ID" value="VDN40661.1"/>
    <property type="molecule type" value="Genomic_DNA"/>
</dbReference>
<evidence type="ECO:0000313" key="1">
    <source>
        <dbReference type="EMBL" id="VDN40661.1"/>
    </source>
</evidence>
<reference evidence="3" key="1">
    <citation type="submission" date="2016-06" db="UniProtKB">
        <authorList>
            <consortium name="WormBaseParasite"/>
        </authorList>
    </citation>
    <scope>IDENTIFICATION</scope>
</reference>
<dbReference type="Proteomes" id="UP000271098">
    <property type="component" value="Unassembled WGS sequence"/>
</dbReference>
<accession>A0A183EPH8</accession>
<dbReference type="WBParaSite" id="GPUH_0002289601-mRNA-1">
    <property type="protein sequence ID" value="GPUH_0002289601-mRNA-1"/>
    <property type="gene ID" value="GPUH_0002289601"/>
</dbReference>
<organism evidence="3">
    <name type="scientific">Gongylonema pulchrum</name>
    <dbReference type="NCBI Taxonomy" id="637853"/>
    <lineage>
        <taxon>Eukaryota</taxon>
        <taxon>Metazoa</taxon>
        <taxon>Ecdysozoa</taxon>
        <taxon>Nematoda</taxon>
        <taxon>Chromadorea</taxon>
        <taxon>Rhabditida</taxon>
        <taxon>Spirurina</taxon>
        <taxon>Spiruromorpha</taxon>
        <taxon>Spiruroidea</taxon>
        <taxon>Gongylonematidae</taxon>
        <taxon>Gongylonema</taxon>
    </lineage>
</organism>
<proteinExistence type="predicted"/>
<evidence type="ECO:0000313" key="2">
    <source>
        <dbReference type="Proteomes" id="UP000271098"/>
    </source>
</evidence>
<dbReference type="AlphaFoldDB" id="A0A183EPH8"/>
<reference evidence="1 2" key="2">
    <citation type="submission" date="2018-11" db="EMBL/GenBank/DDBJ databases">
        <authorList>
            <consortium name="Pathogen Informatics"/>
        </authorList>
    </citation>
    <scope>NUCLEOTIDE SEQUENCE [LARGE SCALE GENOMIC DNA]</scope>
</reference>
<protein>
    <submittedName>
        <fullName evidence="3">Transposase</fullName>
    </submittedName>
</protein>
<sequence>MAAPRYTIVPPETVVPRSEIQERLRGMNYDLLLQLISPNEVAVEFAARFNLIPNSMNCRRCGAQMFLWSRNGLDGYQVVLFSLS</sequence>
<keyword evidence="2" id="KW-1185">Reference proteome</keyword>
<name>A0A183EPH8_9BILA</name>
<evidence type="ECO:0000313" key="3">
    <source>
        <dbReference type="WBParaSite" id="GPUH_0002289601-mRNA-1"/>
    </source>
</evidence>
<dbReference type="OrthoDB" id="6412411at2759"/>